<sequence>MLTAIQLRRYILYKELRSLAKVAELENVSRERIRQTLESMPETSVEYQTYKAIANAGKGGRPRQYANLQQQRRLNMRNWRAKQKLKESEENN</sequence>
<proteinExistence type="predicted"/>
<organism evidence="1 2">
    <name type="scientific">Merismopedia glauca CCAP 1448/3</name>
    <dbReference type="NCBI Taxonomy" id="1296344"/>
    <lineage>
        <taxon>Bacteria</taxon>
        <taxon>Bacillati</taxon>
        <taxon>Cyanobacteriota</taxon>
        <taxon>Cyanophyceae</taxon>
        <taxon>Synechococcales</taxon>
        <taxon>Merismopediaceae</taxon>
        <taxon>Merismopedia</taxon>
    </lineage>
</organism>
<comment type="caution">
    <text evidence="1">The sequence shown here is derived from an EMBL/GenBank/DDBJ whole genome shotgun (WGS) entry which is preliminary data.</text>
</comment>
<dbReference type="AlphaFoldDB" id="A0A2T1C014"/>
<name>A0A2T1C014_9CYAN</name>
<dbReference type="RefSeq" id="WP_106289957.1">
    <property type="nucleotide sequence ID" value="NZ_CAWNTC010000129.1"/>
</dbReference>
<dbReference type="EMBL" id="PVWJ01000099">
    <property type="protein sequence ID" value="PSB01582.1"/>
    <property type="molecule type" value="Genomic_DNA"/>
</dbReference>
<evidence type="ECO:0000313" key="1">
    <source>
        <dbReference type="EMBL" id="PSB01582.1"/>
    </source>
</evidence>
<dbReference type="Proteomes" id="UP000238762">
    <property type="component" value="Unassembled WGS sequence"/>
</dbReference>
<reference evidence="1 2" key="2">
    <citation type="submission" date="2018-03" db="EMBL/GenBank/DDBJ databases">
        <title>The ancient ancestry and fast evolution of plastids.</title>
        <authorList>
            <person name="Moore K.R."/>
            <person name="Magnabosco C."/>
            <person name="Momper L."/>
            <person name="Gold D.A."/>
            <person name="Bosak T."/>
            <person name="Fournier G.P."/>
        </authorList>
    </citation>
    <scope>NUCLEOTIDE SEQUENCE [LARGE SCALE GENOMIC DNA]</scope>
    <source>
        <strain evidence="1 2">CCAP 1448/3</strain>
    </source>
</reference>
<reference evidence="1 2" key="1">
    <citation type="submission" date="2018-02" db="EMBL/GenBank/DDBJ databases">
        <authorList>
            <person name="Cohen D.B."/>
            <person name="Kent A.D."/>
        </authorList>
    </citation>
    <scope>NUCLEOTIDE SEQUENCE [LARGE SCALE GENOMIC DNA]</scope>
    <source>
        <strain evidence="1 2">CCAP 1448/3</strain>
    </source>
</reference>
<protein>
    <submittedName>
        <fullName evidence="1">Uncharacterized protein</fullName>
    </submittedName>
</protein>
<accession>A0A2T1C014</accession>
<gene>
    <name evidence="1" type="ORF">C7B64_17590</name>
</gene>
<evidence type="ECO:0000313" key="2">
    <source>
        <dbReference type="Proteomes" id="UP000238762"/>
    </source>
</evidence>
<keyword evidence="2" id="KW-1185">Reference proteome</keyword>